<dbReference type="RefSeq" id="WP_176785819.1">
    <property type="nucleotide sequence ID" value="NZ_FNCY01000006.1"/>
</dbReference>
<keyword evidence="4 6" id="KW-0238">DNA-binding</keyword>
<dbReference type="GO" id="GO:0000976">
    <property type="term" value="F:transcription cis-regulatory region binding"/>
    <property type="evidence" value="ECO:0007669"/>
    <property type="project" value="TreeGrafter"/>
</dbReference>
<evidence type="ECO:0000256" key="1">
    <source>
        <dbReference type="ARBA" id="ARBA00004453"/>
    </source>
</evidence>
<dbReference type="STRING" id="83767.SAMN05660652_01814"/>
<evidence type="ECO:0000313" key="6">
    <source>
        <dbReference type="EMBL" id="SDH52121.1"/>
    </source>
</evidence>
<dbReference type="GO" id="GO:0003680">
    <property type="term" value="F:minor groove of adenine-thymine-rich DNA binding"/>
    <property type="evidence" value="ECO:0007669"/>
    <property type="project" value="TreeGrafter"/>
</dbReference>
<dbReference type="InterPro" id="IPR037150">
    <property type="entry name" value="H-NS_C_dom_sf"/>
</dbReference>
<dbReference type="AlphaFoldDB" id="A0A1G8D369"/>
<keyword evidence="3" id="KW-0963">Cytoplasm</keyword>
<feature type="domain" description="DNA-binding protein H-NS-like C-terminal" evidence="5">
    <location>
        <begin position="57"/>
        <end position="102"/>
    </location>
</feature>
<dbReference type="GO" id="GO:0003681">
    <property type="term" value="F:bent DNA binding"/>
    <property type="evidence" value="ECO:0007669"/>
    <property type="project" value="TreeGrafter"/>
</dbReference>
<protein>
    <submittedName>
        <fullName evidence="6">DNA-binding protein H-NS</fullName>
    </submittedName>
</protein>
<evidence type="ECO:0000256" key="2">
    <source>
        <dbReference type="ARBA" id="ARBA00010610"/>
    </source>
</evidence>
<dbReference type="PANTHER" id="PTHR38097">
    <property type="match status" value="1"/>
</dbReference>
<dbReference type="PANTHER" id="PTHR38097:SF2">
    <property type="entry name" value="DNA-BINDING PROTEIN STPA"/>
    <property type="match status" value="1"/>
</dbReference>
<dbReference type="Proteomes" id="UP000198607">
    <property type="component" value="Unassembled WGS sequence"/>
</dbReference>
<dbReference type="GO" id="GO:0032993">
    <property type="term" value="C:protein-DNA complex"/>
    <property type="evidence" value="ECO:0007669"/>
    <property type="project" value="TreeGrafter"/>
</dbReference>
<dbReference type="InterPro" id="IPR027444">
    <property type="entry name" value="H-NS_C_dom"/>
</dbReference>
<dbReference type="EMBL" id="FNCY01000006">
    <property type="protein sequence ID" value="SDH52121.1"/>
    <property type="molecule type" value="Genomic_DNA"/>
</dbReference>
<proteinExistence type="inferred from homology"/>
<comment type="subcellular location">
    <subcellularLocation>
        <location evidence="1">Cytoplasm</location>
        <location evidence="1">Nucleoid</location>
    </subcellularLocation>
</comment>
<reference evidence="6 7" key="1">
    <citation type="submission" date="2016-10" db="EMBL/GenBank/DDBJ databases">
        <authorList>
            <person name="de Groot N.N."/>
        </authorList>
    </citation>
    <scope>NUCLEOTIDE SEQUENCE [LARGE SCALE GENOMIC DNA]</scope>
    <source>
        <strain evidence="6 7">DSM 5885</strain>
    </source>
</reference>
<organism evidence="6 7">
    <name type="scientific">Propionivibrio dicarboxylicus</name>
    <dbReference type="NCBI Taxonomy" id="83767"/>
    <lineage>
        <taxon>Bacteria</taxon>
        <taxon>Pseudomonadati</taxon>
        <taxon>Pseudomonadota</taxon>
        <taxon>Betaproteobacteria</taxon>
        <taxon>Rhodocyclales</taxon>
        <taxon>Rhodocyclaceae</taxon>
        <taxon>Propionivibrio</taxon>
    </lineage>
</organism>
<dbReference type="Gene3D" id="4.10.430.10">
    <property type="entry name" value="Histone-like protein H-NS, C-terminal domain"/>
    <property type="match status" value="1"/>
</dbReference>
<dbReference type="GO" id="GO:0005829">
    <property type="term" value="C:cytosol"/>
    <property type="evidence" value="ECO:0007669"/>
    <property type="project" value="TreeGrafter"/>
</dbReference>
<accession>A0A1G8D369</accession>
<comment type="similarity">
    <text evidence="2">Belongs to the histone-like protein H-NS family.</text>
</comment>
<evidence type="ECO:0000256" key="3">
    <source>
        <dbReference type="ARBA" id="ARBA00022490"/>
    </source>
</evidence>
<dbReference type="GO" id="GO:0009295">
    <property type="term" value="C:nucleoid"/>
    <property type="evidence" value="ECO:0007669"/>
    <property type="project" value="UniProtKB-SubCell"/>
</dbReference>
<name>A0A1G8D369_9RHOO</name>
<keyword evidence="7" id="KW-1185">Reference proteome</keyword>
<dbReference type="Pfam" id="PF00816">
    <property type="entry name" value="Histone_HNS"/>
    <property type="match status" value="1"/>
</dbReference>
<evidence type="ECO:0000259" key="5">
    <source>
        <dbReference type="SMART" id="SM00528"/>
    </source>
</evidence>
<dbReference type="GO" id="GO:0001217">
    <property type="term" value="F:DNA-binding transcription repressor activity"/>
    <property type="evidence" value="ECO:0007669"/>
    <property type="project" value="TreeGrafter"/>
</dbReference>
<evidence type="ECO:0000313" key="7">
    <source>
        <dbReference type="Proteomes" id="UP000198607"/>
    </source>
</evidence>
<dbReference type="SMART" id="SM00528">
    <property type="entry name" value="HNS"/>
    <property type="match status" value="1"/>
</dbReference>
<sequence length="104" mass="11488">MTISYKEALENFKKAEDALEKARQAELQTIISDIKAKIAEYNLTAEDLGLRSGVKKAVTAKKGEPKFCNPANSSETWSGKGRKPAWVNQHLAQGRSLDELLIAK</sequence>
<gene>
    <name evidence="6" type="ORF">SAMN05660652_01814</name>
</gene>
<evidence type="ECO:0000256" key="4">
    <source>
        <dbReference type="ARBA" id="ARBA00023125"/>
    </source>
</evidence>
<dbReference type="SUPFAM" id="SSF81273">
    <property type="entry name" value="H-NS histone-like proteins"/>
    <property type="match status" value="1"/>
</dbReference>